<dbReference type="PIRSF" id="PIRSF001619">
    <property type="entry name" value="Biotin_synth"/>
    <property type="match status" value="1"/>
</dbReference>
<feature type="binding site" evidence="13 14">
    <location>
        <position position="71"/>
    </location>
    <ligand>
        <name>[4Fe-4S] cluster</name>
        <dbReference type="ChEBI" id="CHEBI:49883"/>
        <note>4Fe-4S-S-AdoMet</note>
    </ligand>
</feature>
<evidence type="ECO:0000256" key="5">
    <source>
        <dbReference type="ARBA" id="ARBA00022485"/>
    </source>
</evidence>
<keyword evidence="5 13" id="KW-0004">4Fe-4S</keyword>
<evidence type="ECO:0000256" key="6">
    <source>
        <dbReference type="ARBA" id="ARBA00022679"/>
    </source>
</evidence>
<comment type="cofactor">
    <cofactor evidence="13">
        <name>[2Fe-2S] cluster</name>
        <dbReference type="ChEBI" id="CHEBI:190135"/>
    </cofactor>
    <text evidence="13">Binds 1 [2Fe-2S] cluster. The cluster is coordinated with 3 cysteines and 1 arginine.</text>
</comment>
<protein>
    <recommendedName>
        <fullName evidence="4 13">Biotin synthase</fullName>
        <ecNumber evidence="4 13">2.8.1.6</ecNumber>
    </recommendedName>
</protein>
<feature type="binding site" evidence="13 14">
    <location>
        <position position="78"/>
    </location>
    <ligand>
        <name>[4Fe-4S] cluster</name>
        <dbReference type="ChEBI" id="CHEBI:49883"/>
        <note>4Fe-4S-S-AdoMet</note>
    </ligand>
</feature>
<evidence type="ECO:0000256" key="2">
    <source>
        <dbReference type="ARBA" id="ARBA00010765"/>
    </source>
</evidence>
<keyword evidence="6 13" id="KW-0808">Transferase</keyword>
<evidence type="ECO:0000256" key="12">
    <source>
        <dbReference type="ARBA" id="ARBA00023014"/>
    </source>
</evidence>
<organism evidence="16 17">
    <name type="scientific">Nitrosotalea sinensis</name>
    <dbReference type="NCBI Taxonomy" id="1499975"/>
    <lineage>
        <taxon>Archaea</taxon>
        <taxon>Nitrososphaerota</taxon>
        <taxon>Nitrososphaeria</taxon>
        <taxon>Nitrosotaleales</taxon>
        <taxon>Nitrosotaleaceae</taxon>
        <taxon>Nitrosotalea</taxon>
    </lineage>
</organism>
<dbReference type="PANTHER" id="PTHR22976">
    <property type="entry name" value="BIOTIN SYNTHASE"/>
    <property type="match status" value="1"/>
</dbReference>
<feature type="binding site" evidence="13 14">
    <location>
        <position position="207"/>
    </location>
    <ligand>
        <name>[2Fe-2S] cluster</name>
        <dbReference type="ChEBI" id="CHEBI:190135"/>
    </ligand>
</feature>
<dbReference type="InterPro" id="IPR002684">
    <property type="entry name" value="Biotin_synth/BioAB"/>
</dbReference>
<dbReference type="SFLD" id="SFLDS00029">
    <property type="entry name" value="Radical_SAM"/>
    <property type="match status" value="1"/>
</dbReference>
<dbReference type="InterPro" id="IPR013785">
    <property type="entry name" value="Aldolase_TIM"/>
</dbReference>
<comment type="cofactor">
    <cofactor evidence="13 14">
        <name>[4Fe-4S] cluster</name>
        <dbReference type="ChEBI" id="CHEBI:49883"/>
    </cofactor>
    <text evidence="13 14">Binds 1 [4Fe-4S] cluster. The cluster is coordinated with 3 cysteines and an exchangeable S-adenosyl-L-methionine.</text>
</comment>
<evidence type="ECO:0000256" key="7">
    <source>
        <dbReference type="ARBA" id="ARBA00022691"/>
    </source>
</evidence>
<comment type="function">
    <text evidence="13">Catalyzes the conversion of dethiobiotin (DTB) to biotin by the insertion of a sulfur atom into dethiobiotin via a radical-based mechanism.</text>
</comment>
<dbReference type="GO" id="GO:0051537">
    <property type="term" value="F:2 iron, 2 sulfur cluster binding"/>
    <property type="evidence" value="ECO:0007669"/>
    <property type="project" value="UniProtKB-KW"/>
</dbReference>
<evidence type="ECO:0000256" key="4">
    <source>
        <dbReference type="ARBA" id="ARBA00012236"/>
    </source>
</evidence>
<dbReference type="SMART" id="SM00876">
    <property type="entry name" value="BATS"/>
    <property type="match status" value="1"/>
</dbReference>
<dbReference type="EMBL" id="FRFC01000004">
    <property type="protein sequence ID" value="SHO46792.1"/>
    <property type="molecule type" value="Genomic_DNA"/>
</dbReference>
<dbReference type="SFLD" id="SFLDG01060">
    <property type="entry name" value="BATS_domain_containing"/>
    <property type="match status" value="1"/>
</dbReference>
<evidence type="ECO:0000256" key="11">
    <source>
        <dbReference type="ARBA" id="ARBA00023004"/>
    </source>
</evidence>
<dbReference type="GO" id="GO:0051539">
    <property type="term" value="F:4 iron, 4 sulfur cluster binding"/>
    <property type="evidence" value="ECO:0007669"/>
    <property type="project" value="UniProtKB-KW"/>
</dbReference>
<reference evidence="17" key="1">
    <citation type="submission" date="2016-12" db="EMBL/GenBank/DDBJ databases">
        <authorList>
            <person name="Herbold C."/>
        </authorList>
    </citation>
    <scope>NUCLEOTIDE SEQUENCE [LARGE SCALE GENOMIC DNA]</scope>
</reference>
<dbReference type="FunFam" id="3.20.20.70:FF:000026">
    <property type="entry name" value="Biotin synthase"/>
    <property type="match status" value="1"/>
</dbReference>
<evidence type="ECO:0000256" key="13">
    <source>
        <dbReference type="HAMAP-Rule" id="MF_01694"/>
    </source>
</evidence>
<keyword evidence="17" id="KW-1185">Reference proteome</keyword>
<dbReference type="InterPro" id="IPR024177">
    <property type="entry name" value="Biotin_synthase"/>
</dbReference>
<evidence type="ECO:0000256" key="10">
    <source>
        <dbReference type="ARBA" id="ARBA00022756"/>
    </source>
</evidence>
<feature type="domain" description="Radical SAM core" evidence="15">
    <location>
        <begin position="53"/>
        <end position="282"/>
    </location>
</feature>
<evidence type="ECO:0000256" key="1">
    <source>
        <dbReference type="ARBA" id="ARBA00004942"/>
    </source>
</evidence>
<gene>
    <name evidence="13 16" type="primary">bioB</name>
    <name evidence="16" type="ORF">NSIN_30261</name>
</gene>
<dbReference type="Pfam" id="PF06968">
    <property type="entry name" value="BATS"/>
    <property type="match status" value="1"/>
</dbReference>
<dbReference type="PROSITE" id="PS51918">
    <property type="entry name" value="RADICAL_SAM"/>
    <property type="match status" value="1"/>
</dbReference>
<dbReference type="AlphaFoldDB" id="A0A2H1EI92"/>
<evidence type="ECO:0000256" key="3">
    <source>
        <dbReference type="ARBA" id="ARBA00011738"/>
    </source>
</evidence>
<sequence length="328" mass="36223">MSMSSEIEFITACKEKVLSGQKISKEESDRLINTPEEYLQILSDAANEITRKLCGNVVDVESLINAKKGKCQEDCSFCSQSAFYKTDIDTYKLLPPETIVQNAMLSKNDGVKSFCLVCAWRGPTEKDFEQISSIIDKINKEVGIEVNCSLGFITQDMALKLKKLGVKRYNHNLEAPRSFFSQICTTHTYDDRMETNLIVKNAGLELCCGGIIGMGETRMQRLELGLDLAGLSPEECPINVLVPQQGTPLELQTRLSISEILRTIAVFRFLMPKTILKIAGGREVYLSNDQERALLGGANGIITGGYLTIGGNSPPDDFQMISKIGLEA</sequence>
<dbReference type="Proteomes" id="UP000232412">
    <property type="component" value="Unassembled WGS sequence"/>
</dbReference>
<evidence type="ECO:0000259" key="15">
    <source>
        <dbReference type="PROSITE" id="PS51918"/>
    </source>
</evidence>
<dbReference type="CDD" id="cd01335">
    <property type="entry name" value="Radical_SAM"/>
    <property type="match status" value="1"/>
</dbReference>
<dbReference type="InterPro" id="IPR058240">
    <property type="entry name" value="rSAM_sf"/>
</dbReference>
<dbReference type="UniPathway" id="UPA00078">
    <property type="reaction ID" value="UER00162"/>
</dbReference>
<name>A0A2H1EI92_9ARCH</name>
<dbReference type="InterPro" id="IPR007197">
    <property type="entry name" value="rSAM"/>
</dbReference>
<feature type="binding site" evidence="13 14">
    <location>
        <position position="75"/>
    </location>
    <ligand>
        <name>[4Fe-4S] cluster</name>
        <dbReference type="ChEBI" id="CHEBI:49883"/>
        <note>4Fe-4S-S-AdoMet</note>
    </ligand>
</feature>
<comment type="similarity">
    <text evidence="2 13">Belongs to the radical SAM superfamily. Biotin synthase family.</text>
</comment>
<keyword evidence="8 13" id="KW-0001">2Fe-2S</keyword>
<keyword evidence="9 13" id="KW-0479">Metal-binding</keyword>
<keyword evidence="12 13" id="KW-0411">Iron-sulfur</keyword>
<dbReference type="GO" id="GO:0004076">
    <property type="term" value="F:biotin synthase activity"/>
    <property type="evidence" value="ECO:0007669"/>
    <property type="project" value="UniProtKB-UniRule"/>
</dbReference>
<evidence type="ECO:0000313" key="17">
    <source>
        <dbReference type="Proteomes" id="UP000232412"/>
    </source>
</evidence>
<comment type="pathway">
    <text evidence="1 13">Cofactor biosynthesis; biotin biosynthesis; biotin from 7,8-diaminononanoate: step 2/2.</text>
</comment>
<dbReference type="HAMAP" id="MF_01694">
    <property type="entry name" value="BioB"/>
    <property type="match status" value="1"/>
</dbReference>
<comment type="subunit">
    <text evidence="3 13">Homodimer.</text>
</comment>
<evidence type="ECO:0000256" key="14">
    <source>
        <dbReference type="PIRSR" id="PIRSR001619-1"/>
    </source>
</evidence>
<dbReference type="PANTHER" id="PTHR22976:SF2">
    <property type="entry name" value="BIOTIN SYNTHASE, MITOCHONDRIAL"/>
    <property type="match status" value="1"/>
</dbReference>
<evidence type="ECO:0000313" key="16">
    <source>
        <dbReference type="EMBL" id="SHO46792.1"/>
    </source>
</evidence>
<dbReference type="SFLD" id="SFLDG01278">
    <property type="entry name" value="biotin_synthase_like"/>
    <property type="match status" value="1"/>
</dbReference>
<accession>A0A2H1EI92</accession>
<keyword evidence="10 13" id="KW-0093">Biotin biosynthesis</keyword>
<feature type="binding site" evidence="13 14">
    <location>
        <position position="277"/>
    </location>
    <ligand>
        <name>[2Fe-2S] cluster</name>
        <dbReference type="ChEBI" id="CHEBI:190135"/>
    </ligand>
</feature>
<evidence type="ECO:0000256" key="8">
    <source>
        <dbReference type="ARBA" id="ARBA00022714"/>
    </source>
</evidence>
<comment type="cofactor">
    <cofactor evidence="14">
        <name>[2Fe-2S] cluster</name>
        <dbReference type="ChEBI" id="CHEBI:190135"/>
    </cofactor>
    <text evidence="14">Binds 1 [2Fe-2S] cluster. The cluster is coordinated with 3 cysteines and 1 arginine.</text>
</comment>
<keyword evidence="11 13" id="KW-0408">Iron</keyword>
<dbReference type="EC" id="2.8.1.6" evidence="4 13"/>
<dbReference type="GO" id="GO:0005506">
    <property type="term" value="F:iron ion binding"/>
    <property type="evidence" value="ECO:0007669"/>
    <property type="project" value="UniProtKB-UniRule"/>
</dbReference>
<proteinExistence type="inferred from homology"/>
<keyword evidence="7 13" id="KW-0949">S-adenosyl-L-methionine</keyword>
<evidence type="ECO:0000256" key="9">
    <source>
        <dbReference type="ARBA" id="ARBA00022723"/>
    </source>
</evidence>
<comment type="caution">
    <text evidence="13">Lacks conserved residue(s) required for the propagation of feature annotation.</text>
</comment>
<dbReference type="InterPro" id="IPR006638">
    <property type="entry name" value="Elp3/MiaA/NifB-like_rSAM"/>
</dbReference>
<dbReference type="SUPFAM" id="SSF102114">
    <property type="entry name" value="Radical SAM enzymes"/>
    <property type="match status" value="1"/>
</dbReference>
<dbReference type="SMART" id="SM00729">
    <property type="entry name" value="Elp3"/>
    <property type="match status" value="1"/>
</dbReference>
<dbReference type="NCBIfam" id="TIGR00433">
    <property type="entry name" value="bioB"/>
    <property type="match status" value="1"/>
</dbReference>
<feature type="binding site" evidence="13 14">
    <location>
        <position position="115"/>
    </location>
    <ligand>
        <name>[2Fe-2S] cluster</name>
        <dbReference type="ChEBI" id="CHEBI:190135"/>
    </ligand>
</feature>
<dbReference type="GO" id="GO:0009102">
    <property type="term" value="P:biotin biosynthetic process"/>
    <property type="evidence" value="ECO:0007669"/>
    <property type="project" value="UniProtKB-UniRule"/>
</dbReference>
<dbReference type="InterPro" id="IPR010722">
    <property type="entry name" value="BATS_dom"/>
</dbReference>
<dbReference type="Pfam" id="PF04055">
    <property type="entry name" value="Radical_SAM"/>
    <property type="match status" value="1"/>
</dbReference>
<dbReference type="Gene3D" id="3.20.20.70">
    <property type="entry name" value="Aldolase class I"/>
    <property type="match status" value="1"/>
</dbReference>
<comment type="catalytic activity">
    <reaction evidence="13">
        <text>(4R,5S)-dethiobiotin + (sulfur carrier)-SH + 2 reduced [2Fe-2S]-[ferredoxin] + 2 S-adenosyl-L-methionine = (sulfur carrier)-H + biotin + 2 5'-deoxyadenosine + 2 L-methionine + 2 oxidized [2Fe-2S]-[ferredoxin]</text>
        <dbReference type="Rhea" id="RHEA:22060"/>
        <dbReference type="Rhea" id="RHEA-COMP:10000"/>
        <dbReference type="Rhea" id="RHEA-COMP:10001"/>
        <dbReference type="Rhea" id="RHEA-COMP:14737"/>
        <dbReference type="Rhea" id="RHEA-COMP:14739"/>
        <dbReference type="ChEBI" id="CHEBI:17319"/>
        <dbReference type="ChEBI" id="CHEBI:29917"/>
        <dbReference type="ChEBI" id="CHEBI:33737"/>
        <dbReference type="ChEBI" id="CHEBI:33738"/>
        <dbReference type="ChEBI" id="CHEBI:57586"/>
        <dbReference type="ChEBI" id="CHEBI:57844"/>
        <dbReference type="ChEBI" id="CHEBI:59789"/>
        <dbReference type="ChEBI" id="CHEBI:64428"/>
        <dbReference type="ChEBI" id="CHEBI:149473"/>
        <dbReference type="EC" id="2.8.1.6"/>
    </reaction>
</comment>